<evidence type="ECO:0000313" key="1">
    <source>
        <dbReference type="EMBL" id="TYP67296.1"/>
    </source>
</evidence>
<gene>
    <name evidence="1" type="ORF">A9A72_1022</name>
</gene>
<name>A0A5S5BLZ8_STUST</name>
<dbReference type="RefSeq" id="WP_148923719.1">
    <property type="nucleotide sequence ID" value="NZ_VNHQ01000002.1"/>
</dbReference>
<organism evidence="1 2">
    <name type="scientific">Stutzerimonas stutzeri</name>
    <name type="common">Pseudomonas stutzeri</name>
    <dbReference type="NCBI Taxonomy" id="316"/>
    <lineage>
        <taxon>Bacteria</taxon>
        <taxon>Pseudomonadati</taxon>
        <taxon>Pseudomonadota</taxon>
        <taxon>Gammaproteobacteria</taxon>
        <taxon>Pseudomonadales</taxon>
        <taxon>Pseudomonadaceae</taxon>
        <taxon>Stutzerimonas</taxon>
    </lineage>
</organism>
<dbReference type="Proteomes" id="UP000324282">
    <property type="component" value="Unassembled WGS sequence"/>
</dbReference>
<protein>
    <recommendedName>
        <fullName evidence="3">Apea-like HEPN domain-containing protein</fullName>
    </recommendedName>
</protein>
<sequence length="435" mass="50510">MGFWRGEFSTEEIHFILDQIRNFRVRNHDGRISLTGAGNYEGWQAILVSAVGLEFRTDALRAKVVRAALFSTDLPIEFSDHDFRKTVYNLRHKYQDKKIKEYRVAFAIWNLPSFLQRTKKIGEVTLNFSPSKSTRIFKTIVHERNNQQTHRDYEFFFTKDRLKDLRNCSICIAHVRASSPADANERASEALYEILGLVNLAADGGKYWRLSSRVSGKLPVSGVLIGPHTTTHFENGKLTHDGFWHENWVGGPTRKVLNAEFMAVWEKRVEQLTLGISKSPWRAKCKSAAVRYFKAFSNPNLEDSFLDGWRLFENISGSRYEKINDQLLRASNIFKDNQEYLVIGRHLALRRNLLAHGHAIKTDDEETLAFQMLQFVVPFLERYILNGFRFSSPDEFWEFLELPVRQNDRLADRAELERRLALLEKAAKFRGETDL</sequence>
<reference evidence="1 2" key="1">
    <citation type="submission" date="2019-07" db="EMBL/GenBank/DDBJ databases">
        <title>Deep subsurface shale carbon reservoir microbial communities from Ohio and West Virginia, USA.</title>
        <authorList>
            <person name="Wrighton K."/>
        </authorList>
    </citation>
    <scope>NUCLEOTIDE SEQUENCE [LARGE SCALE GENOMIC DNA]</scope>
    <source>
        <strain evidence="1 2">NP_8Ht</strain>
    </source>
</reference>
<evidence type="ECO:0008006" key="3">
    <source>
        <dbReference type="Google" id="ProtNLM"/>
    </source>
</evidence>
<accession>A0A5S5BLZ8</accession>
<proteinExistence type="predicted"/>
<evidence type="ECO:0000313" key="2">
    <source>
        <dbReference type="Proteomes" id="UP000324282"/>
    </source>
</evidence>
<dbReference type="AlphaFoldDB" id="A0A5S5BLZ8"/>
<comment type="caution">
    <text evidence="1">The sequence shown here is derived from an EMBL/GenBank/DDBJ whole genome shotgun (WGS) entry which is preliminary data.</text>
</comment>
<dbReference type="EMBL" id="VNHQ01000002">
    <property type="protein sequence ID" value="TYP67296.1"/>
    <property type="molecule type" value="Genomic_DNA"/>
</dbReference>